<dbReference type="Pfam" id="PF13639">
    <property type="entry name" value="zf-RING_2"/>
    <property type="match status" value="1"/>
</dbReference>
<dbReference type="InterPro" id="IPR001841">
    <property type="entry name" value="Znf_RING"/>
</dbReference>
<dbReference type="InterPro" id="IPR013083">
    <property type="entry name" value="Znf_RING/FYVE/PHD"/>
</dbReference>
<evidence type="ECO:0000313" key="5">
    <source>
        <dbReference type="EMBL" id="PKU67730.1"/>
    </source>
</evidence>
<keyword evidence="3" id="KW-0812">Transmembrane</keyword>
<proteinExistence type="predicted"/>
<reference evidence="5 6" key="1">
    <citation type="journal article" date="2016" name="Sci. Rep.">
        <title>The Dendrobium catenatum Lindl. genome sequence provides insights into polysaccharide synthase, floral development and adaptive evolution.</title>
        <authorList>
            <person name="Zhang G.Q."/>
            <person name="Xu Q."/>
            <person name="Bian C."/>
            <person name="Tsai W.C."/>
            <person name="Yeh C.M."/>
            <person name="Liu K.W."/>
            <person name="Yoshida K."/>
            <person name="Zhang L.S."/>
            <person name="Chang S.B."/>
            <person name="Chen F."/>
            <person name="Shi Y."/>
            <person name="Su Y.Y."/>
            <person name="Zhang Y.Q."/>
            <person name="Chen L.J."/>
            <person name="Yin Y."/>
            <person name="Lin M."/>
            <person name="Huang H."/>
            <person name="Deng H."/>
            <person name="Wang Z.W."/>
            <person name="Zhu S.L."/>
            <person name="Zhao X."/>
            <person name="Deng C."/>
            <person name="Niu S.C."/>
            <person name="Huang J."/>
            <person name="Wang M."/>
            <person name="Liu G.H."/>
            <person name="Yang H.J."/>
            <person name="Xiao X.J."/>
            <person name="Hsiao Y.Y."/>
            <person name="Wu W.L."/>
            <person name="Chen Y.Y."/>
            <person name="Mitsuda N."/>
            <person name="Ohme-Takagi M."/>
            <person name="Luo Y.B."/>
            <person name="Van de Peer Y."/>
            <person name="Liu Z.J."/>
        </authorList>
    </citation>
    <scope>NUCLEOTIDE SEQUENCE [LARGE SCALE GENOMIC DNA]</scope>
    <source>
        <tissue evidence="5">The whole plant</tissue>
    </source>
</reference>
<evidence type="ECO:0000313" key="6">
    <source>
        <dbReference type="Proteomes" id="UP000233837"/>
    </source>
</evidence>
<evidence type="ECO:0000256" key="2">
    <source>
        <dbReference type="SAM" id="MobiDB-lite"/>
    </source>
</evidence>
<feature type="transmembrane region" description="Helical" evidence="3">
    <location>
        <begin position="225"/>
        <end position="249"/>
    </location>
</feature>
<dbReference type="Gene3D" id="3.30.40.10">
    <property type="entry name" value="Zinc/RING finger domain, C3HC4 (zinc finger)"/>
    <property type="match status" value="1"/>
</dbReference>
<dbReference type="SUPFAM" id="SSF57850">
    <property type="entry name" value="RING/U-box"/>
    <property type="match status" value="1"/>
</dbReference>
<dbReference type="AlphaFoldDB" id="A0A2I0VWD7"/>
<dbReference type="EMBL" id="KZ503168">
    <property type="protein sequence ID" value="PKU67730.1"/>
    <property type="molecule type" value="Genomic_DNA"/>
</dbReference>
<gene>
    <name evidence="5" type="primary">ATL70</name>
    <name evidence="5" type="ORF">MA16_Dca013760</name>
</gene>
<dbReference type="PROSITE" id="PS50089">
    <property type="entry name" value="ZF_RING_2"/>
    <property type="match status" value="1"/>
</dbReference>
<keyword evidence="6" id="KW-1185">Reference proteome</keyword>
<accession>A0A2I0VWD7</accession>
<sequence length="366" mass="40628">MKSIGKTSGFEEVAASGGISIRHTCAGWRSGAKKGRAGDRSRVCFSSSPIVRACSTLLALPICHLPLIFEWPAREAAYATRALLEVARATRSPARARPASSPRSHRVPESAAHPVSELRFFVGSGQPGNPMGWVRVRVFDPFAYPSQIHLPQAAGQLDVSLQIKPDLLLFPQPPSQVHPVLTHKSPTQLWDFIIPPHLSINRARARETVSSNCCLHLLNSTHSTMIYDVIFIPIIFLISIITYIIWLVWHYSVVAPPLQPEYNAEIEIDNTTLSTWPTLTYAEAKSQDPRAVNSICCSICLADYEEEKGEVKALRLLPECGHLFHATCVDSWLWRRHICPVCRSSVVYLDIQTSLAVVNPIDIEQA</sequence>
<dbReference type="PANTHER" id="PTHR46719:SF7">
    <property type="entry name" value="RING-H2 FINGER PROTEIN ATL71-RELATED"/>
    <property type="match status" value="1"/>
</dbReference>
<organism evidence="5 6">
    <name type="scientific">Dendrobium catenatum</name>
    <dbReference type="NCBI Taxonomy" id="906689"/>
    <lineage>
        <taxon>Eukaryota</taxon>
        <taxon>Viridiplantae</taxon>
        <taxon>Streptophyta</taxon>
        <taxon>Embryophyta</taxon>
        <taxon>Tracheophyta</taxon>
        <taxon>Spermatophyta</taxon>
        <taxon>Magnoliopsida</taxon>
        <taxon>Liliopsida</taxon>
        <taxon>Asparagales</taxon>
        <taxon>Orchidaceae</taxon>
        <taxon>Epidendroideae</taxon>
        <taxon>Malaxideae</taxon>
        <taxon>Dendrobiinae</taxon>
        <taxon>Dendrobium</taxon>
    </lineage>
</organism>
<keyword evidence="1" id="KW-0479">Metal-binding</keyword>
<reference evidence="5 6" key="2">
    <citation type="journal article" date="2017" name="Nature">
        <title>The Apostasia genome and the evolution of orchids.</title>
        <authorList>
            <person name="Zhang G.Q."/>
            <person name="Liu K.W."/>
            <person name="Li Z."/>
            <person name="Lohaus R."/>
            <person name="Hsiao Y.Y."/>
            <person name="Niu S.C."/>
            <person name="Wang J.Y."/>
            <person name="Lin Y.C."/>
            <person name="Xu Q."/>
            <person name="Chen L.J."/>
            <person name="Yoshida K."/>
            <person name="Fujiwara S."/>
            <person name="Wang Z.W."/>
            <person name="Zhang Y.Q."/>
            <person name="Mitsuda N."/>
            <person name="Wang M."/>
            <person name="Liu G.H."/>
            <person name="Pecoraro L."/>
            <person name="Huang H.X."/>
            <person name="Xiao X.J."/>
            <person name="Lin M."/>
            <person name="Wu X.Y."/>
            <person name="Wu W.L."/>
            <person name="Chen Y.Y."/>
            <person name="Chang S.B."/>
            <person name="Sakamoto S."/>
            <person name="Ohme-Takagi M."/>
            <person name="Yagi M."/>
            <person name="Zeng S.J."/>
            <person name="Shen C.Y."/>
            <person name="Yeh C.M."/>
            <person name="Luo Y.B."/>
            <person name="Tsai W.C."/>
            <person name="Van de Peer Y."/>
            <person name="Liu Z.J."/>
        </authorList>
    </citation>
    <scope>NUCLEOTIDE SEQUENCE [LARGE SCALE GENOMIC DNA]</scope>
    <source>
        <tissue evidence="5">The whole plant</tissue>
    </source>
</reference>
<protein>
    <submittedName>
        <fullName evidence="5">RING-H2 finger protein ATL70</fullName>
    </submittedName>
</protein>
<dbReference type="GO" id="GO:0008270">
    <property type="term" value="F:zinc ion binding"/>
    <property type="evidence" value="ECO:0007669"/>
    <property type="project" value="UniProtKB-KW"/>
</dbReference>
<feature type="region of interest" description="Disordered" evidence="2">
    <location>
        <begin position="91"/>
        <end position="111"/>
    </location>
</feature>
<dbReference type="PANTHER" id="PTHR46719">
    <property type="entry name" value="TRANSCRIPTION FACTOR C2H2 FAMILY-RELATED"/>
    <property type="match status" value="1"/>
</dbReference>
<dbReference type="Proteomes" id="UP000233837">
    <property type="component" value="Unassembled WGS sequence"/>
</dbReference>
<keyword evidence="1" id="KW-0862">Zinc</keyword>
<evidence type="ECO:0000256" key="3">
    <source>
        <dbReference type="SAM" id="Phobius"/>
    </source>
</evidence>
<dbReference type="SMART" id="SM00184">
    <property type="entry name" value="RING"/>
    <property type="match status" value="1"/>
</dbReference>
<evidence type="ECO:0000256" key="1">
    <source>
        <dbReference type="PROSITE-ProRule" id="PRU00175"/>
    </source>
</evidence>
<feature type="domain" description="RING-type" evidence="4">
    <location>
        <begin position="297"/>
        <end position="343"/>
    </location>
</feature>
<keyword evidence="3" id="KW-0472">Membrane</keyword>
<evidence type="ECO:0000259" key="4">
    <source>
        <dbReference type="PROSITE" id="PS50089"/>
    </source>
</evidence>
<keyword evidence="3" id="KW-1133">Transmembrane helix</keyword>
<feature type="compositionally biased region" description="Low complexity" evidence="2">
    <location>
        <begin position="91"/>
        <end position="102"/>
    </location>
</feature>
<name>A0A2I0VWD7_9ASPA</name>
<dbReference type="InterPro" id="IPR045899">
    <property type="entry name" value="ATL71-like"/>
</dbReference>
<keyword evidence="1" id="KW-0863">Zinc-finger</keyword>